<evidence type="ECO:0000313" key="2">
    <source>
        <dbReference type="Proteomes" id="UP000499080"/>
    </source>
</evidence>
<dbReference type="EMBL" id="BGPR01000082">
    <property type="protein sequence ID" value="GBL91859.1"/>
    <property type="molecule type" value="Genomic_DNA"/>
</dbReference>
<dbReference type="AlphaFoldDB" id="A0A4Y2BJS5"/>
<dbReference type="Proteomes" id="UP000499080">
    <property type="component" value="Unassembled WGS sequence"/>
</dbReference>
<organism evidence="1 2">
    <name type="scientific">Araneus ventricosus</name>
    <name type="common">Orbweaver spider</name>
    <name type="synonym">Epeira ventricosa</name>
    <dbReference type="NCBI Taxonomy" id="182803"/>
    <lineage>
        <taxon>Eukaryota</taxon>
        <taxon>Metazoa</taxon>
        <taxon>Ecdysozoa</taxon>
        <taxon>Arthropoda</taxon>
        <taxon>Chelicerata</taxon>
        <taxon>Arachnida</taxon>
        <taxon>Araneae</taxon>
        <taxon>Araneomorphae</taxon>
        <taxon>Entelegynae</taxon>
        <taxon>Araneoidea</taxon>
        <taxon>Araneidae</taxon>
        <taxon>Araneus</taxon>
    </lineage>
</organism>
<keyword evidence="2" id="KW-1185">Reference proteome</keyword>
<protein>
    <submittedName>
        <fullName evidence="1">Uncharacterized protein</fullName>
    </submittedName>
</protein>
<gene>
    <name evidence="1" type="ORF">AVEN_172778_1</name>
</gene>
<sequence length="104" mass="12150">MLSSFLEEEMTLPFNRLLMLFHVLYSARLQSITGKKNLPPEEVVAFFQKYSLPWILVDKAFTRDDSISIIIKKEEYQAGSPIKKVWQMHLVMRKQILASGQNTF</sequence>
<evidence type="ECO:0000313" key="1">
    <source>
        <dbReference type="EMBL" id="GBL91859.1"/>
    </source>
</evidence>
<proteinExistence type="predicted"/>
<reference evidence="1 2" key="1">
    <citation type="journal article" date="2019" name="Sci. Rep.">
        <title>Orb-weaving spider Araneus ventricosus genome elucidates the spidroin gene catalogue.</title>
        <authorList>
            <person name="Kono N."/>
            <person name="Nakamura H."/>
            <person name="Ohtoshi R."/>
            <person name="Moran D.A.P."/>
            <person name="Shinohara A."/>
            <person name="Yoshida Y."/>
            <person name="Fujiwara M."/>
            <person name="Mori M."/>
            <person name="Tomita M."/>
            <person name="Arakawa K."/>
        </authorList>
    </citation>
    <scope>NUCLEOTIDE SEQUENCE [LARGE SCALE GENOMIC DNA]</scope>
</reference>
<name>A0A4Y2BJS5_ARAVE</name>
<accession>A0A4Y2BJS5</accession>
<comment type="caution">
    <text evidence="1">The sequence shown here is derived from an EMBL/GenBank/DDBJ whole genome shotgun (WGS) entry which is preliminary data.</text>
</comment>